<feature type="transmembrane region" description="Helical" evidence="1">
    <location>
        <begin position="44"/>
        <end position="65"/>
    </location>
</feature>
<reference evidence="3 4" key="1">
    <citation type="submission" date="2014-08" db="EMBL/GenBank/DDBJ databases">
        <authorList>
            <person name="Chen Y.-H."/>
        </authorList>
    </citation>
    <scope>NUCLEOTIDE SEQUENCE [LARGE SCALE GENOMIC DNA]</scope>
</reference>
<accession>A0A0T7FZX8</accession>
<evidence type="ECO:0000313" key="4">
    <source>
        <dbReference type="Proteomes" id="UP000046176"/>
    </source>
</evidence>
<gene>
    <name evidence="3" type="ORF">NGAL_HAMBI1145_54440</name>
</gene>
<keyword evidence="2" id="KW-0732">Signal</keyword>
<proteinExistence type="predicted"/>
<evidence type="ECO:0008006" key="5">
    <source>
        <dbReference type="Google" id="ProtNLM"/>
    </source>
</evidence>
<dbReference type="Proteomes" id="UP000046176">
    <property type="component" value="Unassembled WGS sequence"/>
</dbReference>
<keyword evidence="1" id="KW-0812">Transmembrane</keyword>
<keyword evidence="1" id="KW-1133">Transmembrane helix</keyword>
<evidence type="ECO:0000256" key="2">
    <source>
        <dbReference type="SAM" id="SignalP"/>
    </source>
</evidence>
<protein>
    <recommendedName>
        <fullName evidence="5">Exopolysaccharide production repressor protein ExoX</fullName>
    </recommendedName>
</protein>
<organism evidence="3 4">
    <name type="scientific">Neorhizobium galegae bv. officinalis</name>
    <dbReference type="NCBI Taxonomy" id="323656"/>
    <lineage>
        <taxon>Bacteria</taxon>
        <taxon>Pseudomonadati</taxon>
        <taxon>Pseudomonadota</taxon>
        <taxon>Alphaproteobacteria</taxon>
        <taxon>Hyphomicrobiales</taxon>
        <taxon>Rhizobiaceae</taxon>
        <taxon>Rhizobium/Agrobacterium group</taxon>
        <taxon>Neorhizobium</taxon>
    </lineage>
</organism>
<dbReference type="OrthoDB" id="8410746at2"/>
<evidence type="ECO:0000256" key="1">
    <source>
        <dbReference type="SAM" id="Phobius"/>
    </source>
</evidence>
<feature type="signal peptide" evidence="2">
    <location>
        <begin position="1"/>
        <end position="18"/>
    </location>
</feature>
<dbReference type="AlphaFoldDB" id="A0A0T7FZX8"/>
<name>A0A0T7FZX8_NEOGA</name>
<sequence>MSLLLRKSMKLLAPAALAQMTIASIAFGIITYNYQRSFLDSFGYTSACFVLMQAGYFVGIFYTVWSEFKRKSS</sequence>
<feature type="chain" id="PRO_5006682727" description="Exopolysaccharide production repressor protein ExoX" evidence="2">
    <location>
        <begin position="19"/>
        <end position="73"/>
    </location>
</feature>
<keyword evidence="1" id="KW-0472">Membrane</keyword>
<dbReference type="EMBL" id="CCRH01000022">
    <property type="protein sequence ID" value="CDZ40563.1"/>
    <property type="molecule type" value="Genomic_DNA"/>
</dbReference>
<evidence type="ECO:0000313" key="3">
    <source>
        <dbReference type="EMBL" id="CDZ40563.1"/>
    </source>
</evidence>